<dbReference type="GO" id="GO:0004022">
    <property type="term" value="F:alcohol dehydrogenase (NAD+) activity"/>
    <property type="evidence" value="ECO:0007669"/>
    <property type="project" value="TreeGrafter"/>
</dbReference>
<dbReference type="InterPro" id="IPR001670">
    <property type="entry name" value="ADH_Fe/GldA"/>
</dbReference>
<keyword evidence="3" id="KW-0520">NAD</keyword>
<dbReference type="FunFam" id="3.40.50.1970:FF:000003">
    <property type="entry name" value="Alcohol dehydrogenase, iron-containing"/>
    <property type="match status" value="1"/>
</dbReference>
<evidence type="ECO:0000313" key="6">
    <source>
        <dbReference type="EMBL" id="RNM29166.1"/>
    </source>
</evidence>
<evidence type="ECO:0000256" key="3">
    <source>
        <dbReference type="ARBA" id="ARBA00023027"/>
    </source>
</evidence>
<dbReference type="EMBL" id="RJQC01000005">
    <property type="protein sequence ID" value="RNM29166.1"/>
    <property type="molecule type" value="Genomic_DNA"/>
</dbReference>
<proteinExistence type="inferred from homology"/>
<feature type="domain" description="Fe-containing alcohol dehydrogenase-like C-terminal" evidence="5">
    <location>
        <begin position="187"/>
        <end position="385"/>
    </location>
</feature>
<dbReference type="CDD" id="cd08551">
    <property type="entry name" value="Fe-ADH"/>
    <property type="match status" value="1"/>
</dbReference>
<protein>
    <submittedName>
        <fullName evidence="6">Iron-containing alcohol dehydrogenase</fullName>
    </submittedName>
</protein>
<gene>
    <name evidence="6" type="ORF">EDX97_11080</name>
</gene>
<reference evidence="6 7" key="1">
    <citation type="submission" date="2018-11" db="EMBL/GenBank/DDBJ databases">
        <title>Clostridium sp. nov., a member of the family Erysipelotrichaceae isolated from pig faeces.</title>
        <authorList>
            <person name="Chang Y.-H."/>
        </authorList>
    </citation>
    <scope>NUCLEOTIDE SEQUENCE [LARGE SCALE GENOMIC DNA]</scope>
    <source>
        <strain evidence="6 7">YH-panp20</strain>
    </source>
</reference>
<dbReference type="Pfam" id="PF25137">
    <property type="entry name" value="ADH_Fe_C"/>
    <property type="match status" value="1"/>
</dbReference>
<dbReference type="Proteomes" id="UP000276568">
    <property type="component" value="Unassembled WGS sequence"/>
</dbReference>
<dbReference type="GO" id="GO:0046872">
    <property type="term" value="F:metal ion binding"/>
    <property type="evidence" value="ECO:0007669"/>
    <property type="project" value="InterPro"/>
</dbReference>
<evidence type="ECO:0000256" key="2">
    <source>
        <dbReference type="ARBA" id="ARBA00023002"/>
    </source>
</evidence>
<evidence type="ECO:0000259" key="5">
    <source>
        <dbReference type="Pfam" id="PF25137"/>
    </source>
</evidence>
<dbReference type="OrthoDB" id="9804734at2"/>
<evidence type="ECO:0000259" key="4">
    <source>
        <dbReference type="Pfam" id="PF00465"/>
    </source>
</evidence>
<comment type="caution">
    <text evidence="6">The sequence shown here is derived from an EMBL/GenBank/DDBJ whole genome shotgun (WGS) entry which is preliminary data.</text>
</comment>
<dbReference type="Gene3D" id="3.40.50.1970">
    <property type="match status" value="1"/>
</dbReference>
<keyword evidence="7" id="KW-1185">Reference proteome</keyword>
<dbReference type="InterPro" id="IPR056798">
    <property type="entry name" value="ADH_Fe_C"/>
</dbReference>
<evidence type="ECO:0000313" key="7">
    <source>
        <dbReference type="Proteomes" id="UP000276568"/>
    </source>
</evidence>
<dbReference type="PROSITE" id="PS00060">
    <property type="entry name" value="ADH_IRON_2"/>
    <property type="match status" value="1"/>
</dbReference>
<dbReference type="PANTHER" id="PTHR11496:SF102">
    <property type="entry name" value="ALCOHOL DEHYDROGENASE 4"/>
    <property type="match status" value="1"/>
</dbReference>
<name>A0A3N0HXV8_9FIRM</name>
<dbReference type="AlphaFoldDB" id="A0A3N0HXV8"/>
<dbReference type="SUPFAM" id="SSF56796">
    <property type="entry name" value="Dehydroquinate synthase-like"/>
    <property type="match status" value="1"/>
</dbReference>
<sequence>MAKEFFVKTDVTFGKDAIQEISRILTQFGATNVLVVYDKGVKAVGIADKVVDAIDKDKFNVVEFDGVIPNPTNEVVEAGYAIAKENNIDAFVAVGGGSSMDTAKAINVLTSNGGNIMDYEGIGNVPKPVCPLIAIPTTAGTSSEITNVAALVDTKSVRKYVVIDNKIVADKVIADPEFTRTVPAGVTAATGLDAITHAVESYISNEATYLTKYNSLRGLQIFYENLPKVYENGNDMDAREKMMLGCIVVGFGFSNANLGLVHAIAHTLSAHFGIAHGVANACVLPYVTAFNAEKCPKEMIEMAKAINLPLTGDEEKDKFALANELGRMVKEMGIRPLHEQGREHKITEADFDIIATDALKEGPLHFNPRQDVTKETIIEILRKAF</sequence>
<keyword evidence="2" id="KW-0560">Oxidoreductase</keyword>
<dbReference type="RefSeq" id="WP_128521213.1">
    <property type="nucleotide sequence ID" value="NZ_RJQC01000005.1"/>
</dbReference>
<evidence type="ECO:0000256" key="1">
    <source>
        <dbReference type="ARBA" id="ARBA00007358"/>
    </source>
</evidence>
<dbReference type="PROSITE" id="PS00913">
    <property type="entry name" value="ADH_IRON_1"/>
    <property type="match status" value="1"/>
</dbReference>
<dbReference type="InterPro" id="IPR039697">
    <property type="entry name" value="Alcohol_dehydrogenase_Fe"/>
</dbReference>
<dbReference type="FunFam" id="1.20.1090.10:FF:000001">
    <property type="entry name" value="Aldehyde-alcohol dehydrogenase"/>
    <property type="match status" value="1"/>
</dbReference>
<accession>A0A3N0HXV8</accession>
<dbReference type="InterPro" id="IPR018211">
    <property type="entry name" value="ADH_Fe_CS"/>
</dbReference>
<comment type="similarity">
    <text evidence="1">Belongs to the iron-containing alcohol dehydrogenase family.</text>
</comment>
<dbReference type="Pfam" id="PF00465">
    <property type="entry name" value="Fe-ADH"/>
    <property type="match status" value="1"/>
</dbReference>
<feature type="domain" description="Alcohol dehydrogenase iron-type/glycerol dehydrogenase GldA" evidence="4">
    <location>
        <begin position="9"/>
        <end position="176"/>
    </location>
</feature>
<dbReference type="Gene3D" id="1.20.1090.10">
    <property type="entry name" value="Dehydroquinate synthase-like - alpha domain"/>
    <property type="match status" value="1"/>
</dbReference>
<dbReference type="PANTHER" id="PTHR11496">
    <property type="entry name" value="ALCOHOL DEHYDROGENASE"/>
    <property type="match status" value="1"/>
</dbReference>
<organism evidence="6 7">
    <name type="scientific">Absicoccus porci</name>
    <dbReference type="NCBI Taxonomy" id="2486576"/>
    <lineage>
        <taxon>Bacteria</taxon>
        <taxon>Bacillati</taxon>
        <taxon>Bacillota</taxon>
        <taxon>Erysipelotrichia</taxon>
        <taxon>Erysipelotrichales</taxon>
        <taxon>Erysipelotrichaceae</taxon>
        <taxon>Absicoccus</taxon>
    </lineage>
</organism>